<evidence type="ECO:0000313" key="1">
    <source>
        <dbReference type="EMBL" id="QHB33857.1"/>
    </source>
</evidence>
<organism evidence="1 2">
    <name type="scientific">Yersinia canariae</name>
    <dbReference type="NCBI Taxonomy" id="2607663"/>
    <lineage>
        <taxon>Bacteria</taxon>
        <taxon>Pseudomonadati</taxon>
        <taxon>Pseudomonadota</taxon>
        <taxon>Gammaproteobacteria</taxon>
        <taxon>Enterobacterales</taxon>
        <taxon>Yersiniaceae</taxon>
        <taxon>Yersinia</taxon>
    </lineage>
</organism>
<dbReference type="Proteomes" id="UP000464402">
    <property type="component" value="Chromosome"/>
</dbReference>
<gene>
    <name evidence="1" type="ORF">F0T03_17955</name>
</gene>
<reference evidence="2" key="1">
    <citation type="submission" date="2019-09" db="EMBL/GenBank/DDBJ databases">
        <title>Yersinia canariae sp. nov., isolated from a human yersiniosis case.</title>
        <authorList>
            <person name="Nguyen S.V."/>
            <person name="Greig D."/>
            <person name="Hurley D."/>
            <person name="Cao Y."/>
            <person name="McCabe E."/>
            <person name="Mitchell M."/>
            <person name="Jenkins C."/>
            <person name="Fanning S."/>
        </authorList>
    </citation>
    <scope>NUCLEOTIDE SEQUENCE [LARGE SCALE GENOMIC DNA]</scope>
    <source>
        <strain evidence="2">NCTC 14382</strain>
    </source>
</reference>
<dbReference type="KEGG" id="yca:F0T03_17955"/>
<keyword evidence="2" id="KW-1185">Reference proteome</keyword>
<accession>A0A857F2A6</accession>
<dbReference type="RefSeq" id="WP_159679790.1">
    <property type="nucleotide sequence ID" value="NZ_CP043727.1"/>
</dbReference>
<name>A0A857F2A6_9GAMM</name>
<sequence length="150" mass="17618">MKLIKNKIKLYVFLLMIFPEPLLAQYEYFSCNTIKGVATLSMEKNKLIYRMTSDKNRFEFGSDSPIYSEFQYNHYSRFQTDYLIVNFIHGGYEYSIFSNYEGDKEEKGIAVLNIKSKKEYKYNCIKVNVDNLSDLTDKLQCNKVNALGCQ</sequence>
<proteinExistence type="predicted"/>
<evidence type="ECO:0000313" key="2">
    <source>
        <dbReference type="Proteomes" id="UP000464402"/>
    </source>
</evidence>
<dbReference type="AlphaFoldDB" id="A0A857F2A6"/>
<protein>
    <submittedName>
        <fullName evidence="1">Uncharacterized protein</fullName>
    </submittedName>
</protein>
<dbReference type="EMBL" id="CP043727">
    <property type="protein sequence ID" value="QHB33857.1"/>
    <property type="molecule type" value="Genomic_DNA"/>
</dbReference>